<accession>A0A8H3EJ35</accession>
<dbReference type="Proteomes" id="UP000664203">
    <property type="component" value="Unassembled WGS sequence"/>
</dbReference>
<gene>
    <name evidence="2" type="ORF">ALECFALPRED_002176</name>
</gene>
<evidence type="ECO:0000256" key="1">
    <source>
        <dbReference type="SAM" id="MobiDB-lite"/>
    </source>
</evidence>
<proteinExistence type="predicted"/>
<feature type="compositionally biased region" description="Acidic residues" evidence="1">
    <location>
        <begin position="406"/>
        <end position="418"/>
    </location>
</feature>
<reference evidence="2" key="1">
    <citation type="submission" date="2021-03" db="EMBL/GenBank/DDBJ databases">
        <authorList>
            <person name="Tagirdzhanova G."/>
        </authorList>
    </citation>
    <scope>NUCLEOTIDE SEQUENCE</scope>
</reference>
<sequence>MKVIEHEDIGAAGSGSAHSEAKGAKTLNCTLEQSSPQRKAKDVIRIKRANHQKLDISFQRTIRVPDGIDGSELPPCMGTFPLYSVANYTDKLPESMAAKGGLFFPMYQREAMWISFKSGQPFAVQIFVGGVNAVSGDPAGDDETIMMRGLSLMEEKKTIQDYVVTPKQLWLDGIATDTERVRQFVAMPLGSGYSVEAQVTGQDLVGGLQFHITPSTPPARDLLTCEFSKLTKSEIAALKGTIPTGLDDSPIQTMVETLTGKKYDFSDSRLHLVLKLRGGGSGPDPKDVAMGVAPGGLIKQCILRDNNPASIWERDSTICFNVHILNSDMFQQVTGKAPPSTPVSAKTYADEGLPYYEIYGETSTIEGDFNSIKSLKGLDKIKNENGKCENEGEDGLESNKKAKDSSDEEDEDDSDDDERDNHPVDDDRDEQPLQNPIILLNPTGSAMGMFTPVSELMEELSRMKLRNFQLIPAKE</sequence>
<keyword evidence="3" id="KW-1185">Reference proteome</keyword>
<name>A0A8H3EJ35_9LECA</name>
<dbReference type="OrthoDB" id="428577at2759"/>
<feature type="region of interest" description="Disordered" evidence="1">
    <location>
        <begin position="383"/>
        <end position="446"/>
    </location>
</feature>
<dbReference type="EMBL" id="CAJPDR010000016">
    <property type="protein sequence ID" value="CAF9906258.1"/>
    <property type="molecule type" value="Genomic_DNA"/>
</dbReference>
<evidence type="ECO:0000313" key="2">
    <source>
        <dbReference type="EMBL" id="CAF9906258.1"/>
    </source>
</evidence>
<dbReference type="AlphaFoldDB" id="A0A8H3EJ35"/>
<organism evidence="2 3">
    <name type="scientific">Alectoria fallacina</name>
    <dbReference type="NCBI Taxonomy" id="1903189"/>
    <lineage>
        <taxon>Eukaryota</taxon>
        <taxon>Fungi</taxon>
        <taxon>Dikarya</taxon>
        <taxon>Ascomycota</taxon>
        <taxon>Pezizomycotina</taxon>
        <taxon>Lecanoromycetes</taxon>
        <taxon>OSLEUM clade</taxon>
        <taxon>Lecanoromycetidae</taxon>
        <taxon>Lecanorales</taxon>
        <taxon>Lecanorineae</taxon>
        <taxon>Parmeliaceae</taxon>
        <taxon>Alectoria</taxon>
    </lineage>
</organism>
<comment type="caution">
    <text evidence="2">The sequence shown here is derived from an EMBL/GenBank/DDBJ whole genome shotgun (WGS) entry which is preliminary data.</text>
</comment>
<protein>
    <submittedName>
        <fullName evidence="2">Uncharacterized protein</fullName>
    </submittedName>
</protein>
<evidence type="ECO:0000313" key="3">
    <source>
        <dbReference type="Proteomes" id="UP000664203"/>
    </source>
</evidence>